<gene>
    <name evidence="2" type="ORF">IAA81_10525</name>
</gene>
<dbReference type="AlphaFoldDB" id="A0A9D9HRQ7"/>
<feature type="chain" id="PRO_5039019068" evidence="1">
    <location>
        <begin position="22"/>
        <end position="251"/>
    </location>
</feature>
<dbReference type="Proteomes" id="UP000823638">
    <property type="component" value="Unassembled WGS sequence"/>
</dbReference>
<evidence type="ECO:0000256" key="1">
    <source>
        <dbReference type="SAM" id="SignalP"/>
    </source>
</evidence>
<dbReference type="InterPro" id="IPR046745">
    <property type="entry name" value="DUF6675"/>
</dbReference>
<reference evidence="2" key="2">
    <citation type="journal article" date="2021" name="PeerJ">
        <title>Extensive microbial diversity within the chicken gut microbiome revealed by metagenomics and culture.</title>
        <authorList>
            <person name="Gilroy R."/>
            <person name="Ravi A."/>
            <person name="Getino M."/>
            <person name="Pursley I."/>
            <person name="Horton D.L."/>
            <person name="Alikhan N.F."/>
            <person name="Baker D."/>
            <person name="Gharbi K."/>
            <person name="Hall N."/>
            <person name="Watson M."/>
            <person name="Adriaenssens E.M."/>
            <person name="Foster-Nyarko E."/>
            <person name="Jarju S."/>
            <person name="Secka A."/>
            <person name="Antonio M."/>
            <person name="Oren A."/>
            <person name="Chaudhuri R.R."/>
            <person name="La Ragione R."/>
            <person name="Hildebrand F."/>
            <person name="Pallen M.J."/>
        </authorList>
    </citation>
    <scope>NUCLEOTIDE SEQUENCE</scope>
    <source>
        <strain evidence="2">10532</strain>
    </source>
</reference>
<evidence type="ECO:0000313" key="3">
    <source>
        <dbReference type="Proteomes" id="UP000823638"/>
    </source>
</evidence>
<keyword evidence="1" id="KW-0732">Signal</keyword>
<organism evidence="2 3">
    <name type="scientific">Candidatus Gallitreponema excrementavium</name>
    <dbReference type="NCBI Taxonomy" id="2840840"/>
    <lineage>
        <taxon>Bacteria</taxon>
        <taxon>Pseudomonadati</taxon>
        <taxon>Spirochaetota</taxon>
        <taxon>Spirochaetia</taxon>
        <taxon>Spirochaetales</taxon>
        <taxon>Candidatus Gallitreponema</taxon>
    </lineage>
</organism>
<proteinExistence type="predicted"/>
<feature type="signal peptide" evidence="1">
    <location>
        <begin position="1"/>
        <end position="21"/>
    </location>
</feature>
<accession>A0A9D9HRQ7</accession>
<name>A0A9D9HRQ7_9SPIR</name>
<comment type="caution">
    <text evidence="2">The sequence shown here is derived from an EMBL/GenBank/DDBJ whole genome shotgun (WGS) entry which is preliminary data.</text>
</comment>
<sequence>MTRKPFLTLFFAVLSLFPVFASDISGIFNGKLTPEEQKQLEEGEILIRNIGKAKNMCLMPVNEFASDCIEGIKKLKPNYLAEVIQVKKIEEGEAPFARLEEILSDVKSFEGIPYYSVNNDTYYDLFSQVTVISDEKTVKENGNRERFISTEIVMNPFFPFKIDWKLTTTPEGIFFHGINRDKIIYEYYNIKCVSPENMEWYITAFEKDGYLVLYGAGGVDGTSLFFIKDRIENSFIGRVTSFCKEIFAKLQ</sequence>
<evidence type="ECO:0000313" key="2">
    <source>
        <dbReference type="EMBL" id="MBO8458638.1"/>
    </source>
</evidence>
<protein>
    <submittedName>
        <fullName evidence="2">Uncharacterized protein</fullName>
    </submittedName>
</protein>
<dbReference type="Pfam" id="PF20380">
    <property type="entry name" value="DUF6675"/>
    <property type="match status" value="1"/>
</dbReference>
<reference evidence="2" key="1">
    <citation type="submission" date="2020-10" db="EMBL/GenBank/DDBJ databases">
        <authorList>
            <person name="Gilroy R."/>
        </authorList>
    </citation>
    <scope>NUCLEOTIDE SEQUENCE</scope>
    <source>
        <strain evidence="2">10532</strain>
    </source>
</reference>
<dbReference type="EMBL" id="JADIMM010000117">
    <property type="protein sequence ID" value="MBO8458638.1"/>
    <property type="molecule type" value="Genomic_DNA"/>
</dbReference>